<reference evidence="2 3" key="1">
    <citation type="submission" date="2018-08" db="EMBL/GenBank/DDBJ databases">
        <title>Genome and evolution of the arbuscular mycorrhizal fungus Diversispora epigaea (formerly Glomus versiforme) and its bacterial endosymbionts.</title>
        <authorList>
            <person name="Sun X."/>
            <person name="Fei Z."/>
            <person name="Harrison M."/>
        </authorList>
    </citation>
    <scope>NUCLEOTIDE SEQUENCE [LARGE SCALE GENOMIC DNA]</scope>
    <source>
        <strain evidence="2 3">IT104</strain>
    </source>
</reference>
<accession>A0A397J3H1</accession>
<dbReference type="Proteomes" id="UP000266861">
    <property type="component" value="Unassembled WGS sequence"/>
</dbReference>
<evidence type="ECO:0000256" key="1">
    <source>
        <dbReference type="SAM" id="MobiDB-lite"/>
    </source>
</evidence>
<organism evidence="2 3">
    <name type="scientific">Diversispora epigaea</name>
    <dbReference type="NCBI Taxonomy" id="1348612"/>
    <lineage>
        <taxon>Eukaryota</taxon>
        <taxon>Fungi</taxon>
        <taxon>Fungi incertae sedis</taxon>
        <taxon>Mucoromycota</taxon>
        <taxon>Glomeromycotina</taxon>
        <taxon>Glomeromycetes</taxon>
        <taxon>Diversisporales</taxon>
        <taxon>Diversisporaceae</taxon>
        <taxon>Diversispora</taxon>
    </lineage>
</organism>
<dbReference type="AlphaFoldDB" id="A0A397J3H1"/>
<dbReference type="EMBL" id="PQFF01000125">
    <property type="protein sequence ID" value="RHZ80536.1"/>
    <property type="molecule type" value="Genomic_DNA"/>
</dbReference>
<sequence>MANTITSSSRKRKEKEEDNPIGNIFISPLEKRKSKKEDDPVNISKQIKNIDEHVYQHWMINLSMFTSSKGNCQWSIK</sequence>
<keyword evidence="3" id="KW-1185">Reference proteome</keyword>
<evidence type="ECO:0000313" key="3">
    <source>
        <dbReference type="Proteomes" id="UP000266861"/>
    </source>
</evidence>
<gene>
    <name evidence="2" type="ORF">Glove_134g58</name>
</gene>
<protein>
    <submittedName>
        <fullName evidence="2">Uncharacterized protein</fullName>
    </submittedName>
</protein>
<name>A0A397J3H1_9GLOM</name>
<comment type="caution">
    <text evidence="2">The sequence shown here is derived from an EMBL/GenBank/DDBJ whole genome shotgun (WGS) entry which is preliminary data.</text>
</comment>
<feature type="compositionally biased region" description="Basic and acidic residues" evidence="1">
    <location>
        <begin position="29"/>
        <end position="39"/>
    </location>
</feature>
<evidence type="ECO:0000313" key="2">
    <source>
        <dbReference type="EMBL" id="RHZ80536.1"/>
    </source>
</evidence>
<feature type="region of interest" description="Disordered" evidence="1">
    <location>
        <begin position="1"/>
        <end position="41"/>
    </location>
</feature>
<proteinExistence type="predicted"/>